<name>A0A0A7MHM6_ACTEU</name>
<evidence type="ECO:0000313" key="2">
    <source>
        <dbReference type="Proteomes" id="UP001142444"/>
    </source>
</evidence>
<dbReference type="GeneID" id="92743750"/>
<dbReference type="InterPro" id="IPR038026">
    <property type="entry name" value="MtlR-like_sf"/>
</dbReference>
<reference evidence="1" key="1">
    <citation type="submission" date="2022-11" db="EMBL/GenBank/DDBJ databases">
        <authorList>
            <person name="Kamali M."/>
            <person name="Peak L."/>
            <person name="Go Y.Y."/>
            <person name="Balasuriya U.B.R."/>
            <person name="Carossino M."/>
        </authorList>
    </citation>
    <scope>NUCLEOTIDE SEQUENCE</scope>
    <source>
        <strain evidence="1">4524</strain>
    </source>
</reference>
<dbReference type="InterPro" id="IPR007761">
    <property type="entry name" value="MtlR-like"/>
</dbReference>
<accession>A0A0A7MHM6</accession>
<proteinExistence type="predicted"/>
<sequence length="174" mass="19772">MPYSDNFIEQLSEVSSLRGFLALATNQFAQNVDRLIQRVFRKADFALKSVVDSLFEYQGPLAELPVRLKLLLGLGVVSAEVFEDITLFIELKQHLSDEVEELPFSHPAIVQFAKDLHHIDLAPAAEMLKHQPVGDNKDSMLFQMQQIRLERIMRSSLILAITEINEKLNVESPL</sequence>
<protein>
    <submittedName>
        <fullName evidence="1">MltR family transcriptional regulator</fullName>
    </submittedName>
</protein>
<dbReference type="NCBIfam" id="NF008234">
    <property type="entry name" value="PRK11001.1"/>
    <property type="match status" value="1"/>
</dbReference>
<dbReference type="RefSeq" id="WP_005621712.1">
    <property type="nucleotide sequence ID" value="NZ_CBCRTM010000010.1"/>
</dbReference>
<dbReference type="EMBL" id="JAPHVQ010000007">
    <property type="protein sequence ID" value="MDE8035144.1"/>
    <property type="molecule type" value="Genomic_DNA"/>
</dbReference>
<dbReference type="PANTHER" id="PTHR37941:SF1">
    <property type="entry name" value="FUMARASE E-RELATED"/>
    <property type="match status" value="1"/>
</dbReference>
<comment type="caution">
    <text evidence="1">The sequence shown here is derived from an EMBL/GenBank/DDBJ whole genome shotgun (WGS) entry which is preliminary data.</text>
</comment>
<evidence type="ECO:0000313" key="1">
    <source>
        <dbReference type="EMBL" id="MDE8035144.1"/>
    </source>
</evidence>
<dbReference type="Proteomes" id="UP001142444">
    <property type="component" value="Unassembled WGS sequence"/>
</dbReference>
<organism evidence="1 2">
    <name type="scientific">Actinobacillus equuli subsp. equuli</name>
    <dbReference type="NCBI Taxonomy" id="202947"/>
    <lineage>
        <taxon>Bacteria</taxon>
        <taxon>Pseudomonadati</taxon>
        <taxon>Pseudomonadota</taxon>
        <taxon>Gammaproteobacteria</taxon>
        <taxon>Pasteurellales</taxon>
        <taxon>Pasteurellaceae</taxon>
        <taxon>Actinobacillus</taxon>
    </lineage>
</organism>
<dbReference type="Pfam" id="PF05068">
    <property type="entry name" value="MtlR"/>
    <property type="match status" value="1"/>
</dbReference>
<keyword evidence="2" id="KW-1185">Reference proteome</keyword>
<dbReference type="SUPFAM" id="SSF158668">
    <property type="entry name" value="MtlR-like"/>
    <property type="match status" value="1"/>
</dbReference>
<dbReference type="KEGG" id="aeu:ACEE_09515"/>
<reference evidence="1" key="2">
    <citation type="journal article" date="2023" name="Pathogens">
        <title>Pathological Features and Genomic Characterization of an Actinobacillus equuli subsp. equuli Bearing Unique Virulence-Associated Genes from an Adult Horse with Pleuropneumonia.</title>
        <authorList>
            <person name="Kamali M."/>
            <person name="Carossino M."/>
            <person name="Del Piero F."/>
            <person name="Peak L."/>
            <person name="Mitchell M.S."/>
            <person name="Willette J."/>
            <person name="Baker R."/>
            <person name="Li F."/>
            <person name="Kenez A."/>
            <person name="Balasuriya U.B.R."/>
            <person name="Go Y.Y."/>
        </authorList>
    </citation>
    <scope>NUCLEOTIDE SEQUENCE</scope>
    <source>
        <strain evidence="1">4524</strain>
    </source>
</reference>
<gene>
    <name evidence="1" type="ORF">OQ257_08200</name>
</gene>
<dbReference type="GO" id="GO:0045892">
    <property type="term" value="P:negative regulation of DNA-templated transcription"/>
    <property type="evidence" value="ECO:0007669"/>
    <property type="project" value="TreeGrafter"/>
</dbReference>
<dbReference type="AlphaFoldDB" id="A0A0A7MHM6"/>
<dbReference type="PANTHER" id="PTHR37941">
    <property type="entry name" value="FUMARASE E-RELATED"/>
    <property type="match status" value="1"/>
</dbReference>
<dbReference type="Gene3D" id="1.20.120.330">
    <property type="entry name" value="Nucleotidyltransferases domain 2"/>
    <property type="match status" value="1"/>
</dbReference>